<dbReference type="Gene3D" id="3.40.710.10">
    <property type="entry name" value="DD-peptidase/beta-lactamase superfamily"/>
    <property type="match status" value="1"/>
</dbReference>
<organism evidence="15">
    <name type="scientific">hydrothermal vent metagenome</name>
    <dbReference type="NCBI Taxonomy" id="652676"/>
    <lineage>
        <taxon>unclassified sequences</taxon>
        <taxon>metagenomes</taxon>
        <taxon>ecological metagenomes</taxon>
    </lineage>
</organism>
<dbReference type="Gene3D" id="1.10.3810.10">
    <property type="entry name" value="Biosynthetic peptidoglycan transglycosylase-like"/>
    <property type="match status" value="1"/>
</dbReference>
<protein>
    <recommendedName>
        <fullName evidence="10">peptidoglycan glycosyltransferase</fullName>
        <ecNumber evidence="10">2.4.99.28</ecNumber>
    </recommendedName>
</protein>
<dbReference type="InterPro" id="IPR050396">
    <property type="entry name" value="Glycosyltr_51/Transpeptidase"/>
</dbReference>
<sequence length="673" mass="74253">MQDPFYNKHQRKKSAPLLAADAWIDSSIHDFVLSIGATYTRFQDFMSIFHVYGIKRWFVEIISDGLSFLTIGLVLLTALALPAFDATAYGGFNKAEDYSVIFLDRYGNEIGRRGIRTDDSVELDMLPDQLIKATLATEDRRFYIHFGIDVVGTFRALLTNVRAQSVVEGGSSITQQLAKLLFLSSEQTIERKINEAFLAMWLEARYTKDEILKLYFDRAYLGGGNFGVAAASEYYFGKSVRDINLAEAAMLGGMFKAPSRYAPHIDLAAARARANDVLTNMVEAGYLTEGQVTAARRIPAKAIERFDDIESPNYFLDWSFERVKEIVGNSEAVGFVVKTTIDPVLQTYAEQAVTSILRENGEQYDVDQAAIVVSDPAGAIRSMVGGLDYGLSQFNRATDSARQSGSSFKPFVYATAFEELGYTPATVVSDQPVCIGNWCPRNYGRSYRGNVTLMTALTRSINTVPVTLSIRTGRKPIAEMARRLGITSDFAVTRSLALGVAATSVIDMNSAFSVFANGGYKATSYGITSIDTLRGESVYEYDSSKDFSERLIEERTARFINTILRNVVTSGTGRRANVEGVPAAGKTGTTSSSRDAWFAGYTGNYVATVWMGNDNFRATNRLTGGRLPAMIWQKFMEFAHTNIEVKPLFGVDFEPRAFASVTNANEGENPEAE</sequence>
<proteinExistence type="predicted"/>
<evidence type="ECO:0000256" key="6">
    <source>
        <dbReference type="ARBA" id="ARBA00022960"/>
    </source>
</evidence>
<dbReference type="GO" id="GO:0004180">
    <property type="term" value="F:carboxypeptidase activity"/>
    <property type="evidence" value="ECO:0007669"/>
    <property type="project" value="UniProtKB-KW"/>
</dbReference>
<evidence type="ECO:0000256" key="8">
    <source>
        <dbReference type="ARBA" id="ARBA00023268"/>
    </source>
</evidence>
<keyword evidence="9" id="KW-0961">Cell wall biogenesis/degradation</keyword>
<evidence type="ECO:0000256" key="12">
    <source>
        <dbReference type="SAM" id="Phobius"/>
    </source>
</evidence>
<dbReference type="InterPro" id="IPR023346">
    <property type="entry name" value="Lysozyme-like_dom_sf"/>
</dbReference>
<keyword evidence="12" id="KW-0472">Membrane</keyword>
<dbReference type="InterPro" id="IPR001460">
    <property type="entry name" value="PCN-bd_Tpept"/>
</dbReference>
<accession>A0A3B0UQY3</accession>
<dbReference type="SUPFAM" id="SSF53955">
    <property type="entry name" value="Lysozyme-like"/>
    <property type="match status" value="1"/>
</dbReference>
<keyword evidence="8" id="KW-0511">Multifunctional enzyme</keyword>
<keyword evidence="12" id="KW-0812">Transmembrane</keyword>
<dbReference type="GO" id="GO:0006508">
    <property type="term" value="P:proteolysis"/>
    <property type="evidence" value="ECO:0007669"/>
    <property type="project" value="UniProtKB-KW"/>
</dbReference>
<keyword evidence="3 15" id="KW-0328">Glycosyltransferase</keyword>
<evidence type="ECO:0000259" key="14">
    <source>
        <dbReference type="Pfam" id="PF00912"/>
    </source>
</evidence>
<dbReference type="GO" id="GO:0009252">
    <property type="term" value="P:peptidoglycan biosynthetic process"/>
    <property type="evidence" value="ECO:0007669"/>
    <property type="project" value="UniProtKB-KW"/>
</dbReference>
<dbReference type="AlphaFoldDB" id="A0A3B0UQY3"/>
<comment type="catalytic activity">
    <reaction evidence="11">
        <text>[GlcNAc-(1-&gt;4)-Mur2Ac(oyl-L-Ala-gamma-D-Glu-L-Lys-D-Ala-D-Ala)](n)-di-trans,octa-cis-undecaprenyl diphosphate + beta-D-GlcNAc-(1-&gt;4)-Mur2Ac(oyl-L-Ala-gamma-D-Glu-L-Lys-D-Ala-D-Ala)-di-trans,octa-cis-undecaprenyl diphosphate = [GlcNAc-(1-&gt;4)-Mur2Ac(oyl-L-Ala-gamma-D-Glu-L-Lys-D-Ala-D-Ala)](n+1)-di-trans,octa-cis-undecaprenyl diphosphate + di-trans,octa-cis-undecaprenyl diphosphate + H(+)</text>
        <dbReference type="Rhea" id="RHEA:23708"/>
        <dbReference type="Rhea" id="RHEA-COMP:9602"/>
        <dbReference type="Rhea" id="RHEA-COMP:9603"/>
        <dbReference type="ChEBI" id="CHEBI:15378"/>
        <dbReference type="ChEBI" id="CHEBI:58405"/>
        <dbReference type="ChEBI" id="CHEBI:60033"/>
        <dbReference type="ChEBI" id="CHEBI:78435"/>
        <dbReference type="EC" id="2.4.99.28"/>
    </reaction>
</comment>
<feature type="transmembrane region" description="Helical" evidence="12">
    <location>
        <begin position="65"/>
        <end position="84"/>
    </location>
</feature>
<evidence type="ECO:0000259" key="13">
    <source>
        <dbReference type="Pfam" id="PF00905"/>
    </source>
</evidence>
<dbReference type="SUPFAM" id="SSF56601">
    <property type="entry name" value="beta-lactamase/transpeptidase-like"/>
    <property type="match status" value="1"/>
</dbReference>
<dbReference type="EC" id="2.4.99.28" evidence="10"/>
<dbReference type="InterPro" id="IPR036950">
    <property type="entry name" value="PBP_transglycosylase"/>
</dbReference>
<feature type="non-terminal residue" evidence="15">
    <location>
        <position position="673"/>
    </location>
</feature>
<dbReference type="GO" id="GO:0030288">
    <property type="term" value="C:outer membrane-bounded periplasmic space"/>
    <property type="evidence" value="ECO:0007669"/>
    <property type="project" value="TreeGrafter"/>
</dbReference>
<keyword evidence="5" id="KW-0378">Hydrolase</keyword>
<dbReference type="GO" id="GO:0008658">
    <property type="term" value="F:penicillin binding"/>
    <property type="evidence" value="ECO:0007669"/>
    <property type="project" value="InterPro"/>
</dbReference>
<dbReference type="FunFam" id="1.10.3810.10:FF:000001">
    <property type="entry name" value="Penicillin-binding protein 1A"/>
    <property type="match status" value="1"/>
</dbReference>
<evidence type="ECO:0000313" key="15">
    <source>
        <dbReference type="EMBL" id="VAW22066.1"/>
    </source>
</evidence>
<evidence type="ECO:0000256" key="5">
    <source>
        <dbReference type="ARBA" id="ARBA00022801"/>
    </source>
</evidence>
<evidence type="ECO:0000256" key="9">
    <source>
        <dbReference type="ARBA" id="ARBA00023316"/>
    </source>
</evidence>
<evidence type="ECO:0000256" key="10">
    <source>
        <dbReference type="ARBA" id="ARBA00044770"/>
    </source>
</evidence>
<feature type="domain" description="Glycosyl transferase family 51" evidence="14">
    <location>
        <begin position="116"/>
        <end position="281"/>
    </location>
</feature>
<keyword evidence="2" id="KW-0645">Protease</keyword>
<feature type="domain" description="Penicillin-binding protein transpeptidase" evidence="13">
    <location>
        <begin position="370"/>
        <end position="625"/>
    </location>
</feature>
<evidence type="ECO:0000256" key="3">
    <source>
        <dbReference type="ARBA" id="ARBA00022676"/>
    </source>
</evidence>
<dbReference type="InterPro" id="IPR012338">
    <property type="entry name" value="Beta-lactam/transpept-like"/>
</dbReference>
<keyword evidence="6" id="KW-0133">Cell shape</keyword>
<dbReference type="EMBL" id="UOEQ01000394">
    <property type="protein sequence ID" value="VAW22066.1"/>
    <property type="molecule type" value="Genomic_DNA"/>
</dbReference>
<dbReference type="NCBIfam" id="TIGR02074">
    <property type="entry name" value="PBP_1a_fam"/>
    <property type="match status" value="1"/>
</dbReference>
<name>A0A3B0UQY3_9ZZZZ</name>
<dbReference type="InterPro" id="IPR001264">
    <property type="entry name" value="Glyco_trans_51"/>
</dbReference>
<evidence type="ECO:0000256" key="2">
    <source>
        <dbReference type="ARBA" id="ARBA00022670"/>
    </source>
</evidence>
<evidence type="ECO:0000256" key="1">
    <source>
        <dbReference type="ARBA" id="ARBA00022645"/>
    </source>
</evidence>
<evidence type="ECO:0000256" key="11">
    <source>
        <dbReference type="ARBA" id="ARBA00049902"/>
    </source>
</evidence>
<evidence type="ECO:0000256" key="4">
    <source>
        <dbReference type="ARBA" id="ARBA00022679"/>
    </source>
</evidence>
<dbReference type="PANTHER" id="PTHR32282">
    <property type="entry name" value="BINDING PROTEIN TRANSPEPTIDASE, PUTATIVE-RELATED"/>
    <property type="match status" value="1"/>
</dbReference>
<dbReference type="GO" id="GO:0008360">
    <property type="term" value="P:regulation of cell shape"/>
    <property type="evidence" value="ECO:0007669"/>
    <property type="project" value="UniProtKB-KW"/>
</dbReference>
<keyword evidence="7" id="KW-0573">Peptidoglycan synthesis</keyword>
<keyword evidence="12" id="KW-1133">Transmembrane helix</keyword>
<evidence type="ECO:0000256" key="7">
    <source>
        <dbReference type="ARBA" id="ARBA00022984"/>
    </source>
</evidence>
<dbReference type="GO" id="GO:0071555">
    <property type="term" value="P:cell wall organization"/>
    <property type="evidence" value="ECO:0007669"/>
    <property type="project" value="UniProtKB-KW"/>
</dbReference>
<dbReference type="PANTHER" id="PTHR32282:SF33">
    <property type="entry name" value="PEPTIDOGLYCAN GLYCOSYLTRANSFERASE"/>
    <property type="match status" value="1"/>
</dbReference>
<keyword evidence="4 15" id="KW-0808">Transferase</keyword>
<keyword evidence="1" id="KW-0121">Carboxypeptidase</keyword>
<gene>
    <name evidence="15" type="ORF">MNBD_ALPHA11-1458</name>
</gene>
<dbReference type="Pfam" id="PF00905">
    <property type="entry name" value="Transpeptidase"/>
    <property type="match status" value="1"/>
</dbReference>
<dbReference type="GO" id="GO:0008955">
    <property type="term" value="F:peptidoglycan glycosyltransferase activity"/>
    <property type="evidence" value="ECO:0007669"/>
    <property type="project" value="UniProtKB-EC"/>
</dbReference>
<dbReference type="Pfam" id="PF00912">
    <property type="entry name" value="Transgly"/>
    <property type="match status" value="1"/>
</dbReference>
<reference evidence="15" key="1">
    <citation type="submission" date="2018-06" db="EMBL/GenBank/DDBJ databases">
        <authorList>
            <person name="Zhirakovskaya E."/>
        </authorList>
    </citation>
    <scope>NUCLEOTIDE SEQUENCE</scope>
</reference>